<name>A0A2T6ZCB0_TUBBO</name>
<dbReference type="Proteomes" id="UP000244722">
    <property type="component" value="Unassembled WGS sequence"/>
</dbReference>
<evidence type="ECO:0000313" key="3">
    <source>
        <dbReference type="Proteomes" id="UP000244722"/>
    </source>
</evidence>
<dbReference type="STRING" id="42251.A0A2T6ZCB0"/>
<feature type="region of interest" description="Disordered" evidence="1">
    <location>
        <begin position="1"/>
        <end position="32"/>
    </location>
</feature>
<evidence type="ECO:0000313" key="2">
    <source>
        <dbReference type="EMBL" id="PUU73131.1"/>
    </source>
</evidence>
<gene>
    <name evidence="2" type="ORF">B9Z19DRAFT_1095734</name>
</gene>
<keyword evidence="3" id="KW-1185">Reference proteome</keyword>
<sequence length="301" mass="34393">MSEGSSTYAGAFSRLSDFGSPPQGSPPQTRLEPAEARRYLEEGLEGVGRHQYYNPQKLCTAINREIKEFQFHGPAQYAVFSPVTDEEFTKIDKVRSRSHKGLRFLFLTNERTLVVKFMVGVAHKIALETFAELFMLKYSSMGLRRELVCLGGACFSSLASQKEADRAYKPKSRKYLTDLPTIVFECGVSESLKRLMVDAKWWLENSGERWELLSLLLFQWRKGVCMRRRGNWRTWLIRRMATRTGGCKIVGETVTGAPLKISFKKTMLRDPDEGLGEDDIVFDAEDFKEVAETVWAALEWT</sequence>
<dbReference type="EMBL" id="NESQ01000410">
    <property type="protein sequence ID" value="PUU73131.1"/>
    <property type="molecule type" value="Genomic_DNA"/>
</dbReference>
<comment type="caution">
    <text evidence="2">The sequence shown here is derived from an EMBL/GenBank/DDBJ whole genome shotgun (WGS) entry which is preliminary data.</text>
</comment>
<dbReference type="AlphaFoldDB" id="A0A2T6ZCB0"/>
<dbReference type="OrthoDB" id="76567at2759"/>
<protein>
    <submittedName>
        <fullName evidence="2">Uncharacterized protein</fullName>
    </submittedName>
</protein>
<organism evidence="2 3">
    <name type="scientific">Tuber borchii</name>
    <name type="common">White truffle</name>
    <dbReference type="NCBI Taxonomy" id="42251"/>
    <lineage>
        <taxon>Eukaryota</taxon>
        <taxon>Fungi</taxon>
        <taxon>Dikarya</taxon>
        <taxon>Ascomycota</taxon>
        <taxon>Pezizomycotina</taxon>
        <taxon>Pezizomycetes</taxon>
        <taxon>Pezizales</taxon>
        <taxon>Tuberaceae</taxon>
        <taxon>Tuber</taxon>
    </lineage>
</organism>
<reference evidence="2 3" key="1">
    <citation type="submission" date="2017-04" db="EMBL/GenBank/DDBJ databases">
        <title>Draft genome sequence of Tuber borchii Vittad., a whitish edible truffle.</title>
        <authorList>
            <consortium name="DOE Joint Genome Institute"/>
            <person name="Murat C."/>
            <person name="Kuo A."/>
            <person name="Barry K.W."/>
            <person name="Clum A."/>
            <person name="Dockter R.B."/>
            <person name="Fauchery L."/>
            <person name="Iotti M."/>
            <person name="Kohler A."/>
            <person name="Labutti K."/>
            <person name="Lindquist E.A."/>
            <person name="Lipzen A."/>
            <person name="Ohm R.A."/>
            <person name="Wang M."/>
            <person name="Grigoriev I.V."/>
            <person name="Zambonelli A."/>
            <person name="Martin F.M."/>
        </authorList>
    </citation>
    <scope>NUCLEOTIDE SEQUENCE [LARGE SCALE GENOMIC DNA]</scope>
    <source>
        <strain evidence="2 3">Tbo3840</strain>
    </source>
</reference>
<proteinExistence type="predicted"/>
<evidence type="ECO:0000256" key="1">
    <source>
        <dbReference type="SAM" id="MobiDB-lite"/>
    </source>
</evidence>
<accession>A0A2T6ZCB0</accession>